<feature type="transmembrane region" description="Helical" evidence="5">
    <location>
        <begin position="351"/>
        <end position="372"/>
    </location>
</feature>
<feature type="transmembrane region" description="Helical" evidence="5">
    <location>
        <begin position="192"/>
        <end position="211"/>
    </location>
</feature>
<evidence type="ECO:0000313" key="8">
    <source>
        <dbReference type="Proteomes" id="UP000192408"/>
    </source>
</evidence>
<keyword evidence="8" id="KW-1185">Reference proteome</keyword>
<feature type="transmembrane region" description="Helical" evidence="5">
    <location>
        <begin position="120"/>
        <end position="139"/>
    </location>
</feature>
<feature type="transmembrane region" description="Helical" evidence="5">
    <location>
        <begin position="37"/>
        <end position="56"/>
    </location>
</feature>
<feature type="transmembrane region" description="Helical" evidence="5">
    <location>
        <begin position="245"/>
        <end position="263"/>
    </location>
</feature>
<protein>
    <submittedName>
        <fullName evidence="7">O-antigen ligase</fullName>
    </submittedName>
</protein>
<comment type="subcellular location">
    <subcellularLocation>
        <location evidence="1">Membrane</location>
        <topology evidence="1">Multi-pass membrane protein</topology>
    </subcellularLocation>
</comment>
<dbReference type="GO" id="GO:0016874">
    <property type="term" value="F:ligase activity"/>
    <property type="evidence" value="ECO:0007669"/>
    <property type="project" value="UniProtKB-KW"/>
</dbReference>
<evidence type="ECO:0000256" key="5">
    <source>
        <dbReference type="SAM" id="Phobius"/>
    </source>
</evidence>
<evidence type="ECO:0000259" key="6">
    <source>
        <dbReference type="Pfam" id="PF04932"/>
    </source>
</evidence>
<keyword evidence="7" id="KW-0436">Ligase</keyword>
<reference evidence="8" key="1">
    <citation type="submission" date="2017-04" db="EMBL/GenBank/DDBJ databases">
        <authorList>
            <person name="Varghese N."/>
            <person name="Submissions S."/>
        </authorList>
    </citation>
    <scope>NUCLEOTIDE SEQUENCE [LARGE SCALE GENOMIC DNA]</scope>
    <source>
        <strain evidence="8">DSM 23072</strain>
    </source>
</reference>
<feature type="transmembrane region" description="Helical" evidence="5">
    <location>
        <begin position="217"/>
        <end position="238"/>
    </location>
</feature>
<dbReference type="GO" id="GO:0016020">
    <property type="term" value="C:membrane"/>
    <property type="evidence" value="ECO:0007669"/>
    <property type="project" value="UniProtKB-SubCell"/>
</dbReference>
<dbReference type="Pfam" id="PF04932">
    <property type="entry name" value="Wzy_C"/>
    <property type="match status" value="1"/>
</dbReference>
<evidence type="ECO:0000256" key="2">
    <source>
        <dbReference type="ARBA" id="ARBA00022692"/>
    </source>
</evidence>
<feature type="transmembrane region" description="Helical" evidence="5">
    <location>
        <begin position="384"/>
        <end position="402"/>
    </location>
</feature>
<name>A0A1W1UBZ6_9PAST</name>
<evidence type="ECO:0000256" key="4">
    <source>
        <dbReference type="ARBA" id="ARBA00023136"/>
    </source>
</evidence>
<dbReference type="EMBL" id="FWWV01000001">
    <property type="protein sequence ID" value="SMB78573.1"/>
    <property type="molecule type" value="Genomic_DNA"/>
</dbReference>
<feature type="domain" description="O-antigen ligase-related" evidence="6">
    <location>
        <begin position="202"/>
        <end position="361"/>
    </location>
</feature>
<gene>
    <name evidence="7" type="ORF">SAMN05660772_00162</name>
</gene>
<dbReference type="PANTHER" id="PTHR37422:SF13">
    <property type="entry name" value="LIPOPOLYSACCHARIDE BIOSYNTHESIS PROTEIN PA4999-RELATED"/>
    <property type="match status" value="1"/>
</dbReference>
<evidence type="ECO:0000313" key="7">
    <source>
        <dbReference type="EMBL" id="SMB78573.1"/>
    </source>
</evidence>
<sequence>MVFLNEILKNKIFEYAMFLSVLGYALFKIANRSVGDVFLTLLFLGTLFSFIINWRILIKNKILWLFALALITQIVSWLHGLYFTPYTPIYSPFKPLANLFYFFILAYWIRGNPYYIFSTLSAYCLGVILACFLHSSAPIDEFLLGLSGQRVDFGITDANHTAALAGAAVLAAGFMLYTFFKQVKNYLAPGYRYSYLLFLIIILIINLLLVYMTLSRAAWLALFIVLLMTMVFLLANNISFNKKSFLKILIILVGFISVTYSVIRLPQIHSRVFEEREVIVSILDKTPGEIAGSSIGNRIKFWYSAIDWVKKYPLLGLGDRDAREFIIQESPYLSQEIKDEFKHLHNGHIEILVSYGLLGLGVVWGIFIIILTEAFTLKSKYKSYAVYAMVIFILYYFTINVFESFFMFKSGELIQTVILGCLYSMCLKQKLSH</sequence>
<dbReference type="Proteomes" id="UP000192408">
    <property type="component" value="Unassembled WGS sequence"/>
</dbReference>
<feature type="transmembrane region" description="Helical" evidence="5">
    <location>
        <begin position="89"/>
        <end position="108"/>
    </location>
</feature>
<evidence type="ECO:0000256" key="1">
    <source>
        <dbReference type="ARBA" id="ARBA00004141"/>
    </source>
</evidence>
<dbReference type="PANTHER" id="PTHR37422">
    <property type="entry name" value="TEICHURONIC ACID BIOSYNTHESIS PROTEIN TUAE"/>
    <property type="match status" value="1"/>
</dbReference>
<evidence type="ECO:0000256" key="3">
    <source>
        <dbReference type="ARBA" id="ARBA00022989"/>
    </source>
</evidence>
<dbReference type="AlphaFoldDB" id="A0A1W1UBZ6"/>
<dbReference type="STRING" id="1122938.SAMN05660772_00162"/>
<proteinExistence type="predicted"/>
<keyword evidence="3 5" id="KW-1133">Transmembrane helix</keyword>
<accession>A0A1W1UBZ6</accession>
<keyword evidence="4 5" id="KW-0472">Membrane</keyword>
<feature type="transmembrane region" description="Helical" evidence="5">
    <location>
        <begin position="159"/>
        <end position="180"/>
    </location>
</feature>
<feature type="transmembrane region" description="Helical" evidence="5">
    <location>
        <begin position="12"/>
        <end position="31"/>
    </location>
</feature>
<feature type="transmembrane region" description="Helical" evidence="5">
    <location>
        <begin position="63"/>
        <end position="83"/>
    </location>
</feature>
<dbReference type="InterPro" id="IPR007016">
    <property type="entry name" value="O-antigen_ligase-rel_domated"/>
</dbReference>
<dbReference type="RefSeq" id="WP_084255358.1">
    <property type="nucleotide sequence ID" value="NZ_FWWV01000001.1"/>
</dbReference>
<dbReference type="InterPro" id="IPR051533">
    <property type="entry name" value="WaaL-like"/>
</dbReference>
<organism evidence="7 8">
    <name type="scientific">Pasteurella testudinis DSM 23072</name>
    <dbReference type="NCBI Taxonomy" id="1122938"/>
    <lineage>
        <taxon>Bacteria</taxon>
        <taxon>Pseudomonadati</taxon>
        <taxon>Pseudomonadota</taxon>
        <taxon>Gammaproteobacteria</taxon>
        <taxon>Pasteurellales</taxon>
        <taxon>Pasteurellaceae</taxon>
        <taxon>Pasteurella</taxon>
    </lineage>
</organism>
<keyword evidence="2 5" id="KW-0812">Transmembrane</keyword>